<evidence type="ECO:0000313" key="3">
    <source>
        <dbReference type="Proteomes" id="UP000469462"/>
    </source>
</evidence>
<proteinExistence type="predicted"/>
<reference evidence="2 3" key="1">
    <citation type="submission" date="2019-10" db="EMBL/GenBank/DDBJ databases">
        <title>Genome diversity of Sutterella seckii.</title>
        <authorList>
            <person name="Chaplin A.V."/>
            <person name="Sokolova S.R."/>
            <person name="Mosin K.A."/>
            <person name="Ivanova E.L."/>
            <person name="Kochetkova T.O."/>
            <person name="Goltsov A.Y."/>
            <person name="Trofimov D.Y."/>
            <person name="Efimov B.A."/>
        </authorList>
    </citation>
    <scope>NUCLEOTIDE SEQUENCE [LARGE SCALE GENOMIC DNA]</scope>
    <source>
        <strain evidence="2 3">ASD3426</strain>
    </source>
</reference>
<organism evidence="2 3">
    <name type="scientific">Sutterella seckii</name>
    <dbReference type="NCBI Taxonomy" id="1944635"/>
    <lineage>
        <taxon>Bacteria</taxon>
        <taxon>Pseudomonadati</taxon>
        <taxon>Pseudomonadota</taxon>
        <taxon>Betaproteobacteria</taxon>
        <taxon>Burkholderiales</taxon>
        <taxon>Sutterellaceae</taxon>
        <taxon>Sutterella</taxon>
    </lineage>
</organism>
<comment type="caution">
    <text evidence="2">The sequence shown here is derived from an EMBL/GenBank/DDBJ whole genome shotgun (WGS) entry which is preliminary data.</text>
</comment>
<dbReference type="Pfam" id="PF13728">
    <property type="entry name" value="TraF"/>
    <property type="match status" value="1"/>
</dbReference>
<feature type="region of interest" description="Disordered" evidence="1">
    <location>
        <begin position="89"/>
        <end position="116"/>
    </location>
</feature>
<sequence length="345" mass="37519">MENGRASTDAPLASSLFPGGFHPMNGILKFVSASPRTKAVLPGLLLLSVLALSTESVAARPDWWWTEDVWTAPDRPFLYYGRESKNRADAESKKEIDPKASPEDPERLPKDPDDFSRFSTMEEVRKEYSLRLDRAVMTPTPENVAALQAISVYIFGKSQTFAEAFERSRLANPRYDWTASHPSANFAVVELAASEDRRMEAFMNELARESGLIFVGGPSAETNALALGPVAAFARAHGFEVLAVSTSAPIPERDGIVVRPDNGIARQIGDASPGPFLALLPKPESRSPLMKTLAPRGKPLLFSSGIASVTELRRRLLIMLAPPPLGEADARSLLRRAQGAGAQKP</sequence>
<gene>
    <name evidence="2" type="ORF">GBM96_07300</name>
</gene>
<evidence type="ECO:0000313" key="2">
    <source>
        <dbReference type="EMBL" id="KAB7650975.1"/>
    </source>
</evidence>
<dbReference type="Proteomes" id="UP000469462">
    <property type="component" value="Unassembled WGS sequence"/>
</dbReference>
<dbReference type="EMBL" id="WEHW01000024">
    <property type="protein sequence ID" value="KAB7650975.1"/>
    <property type="molecule type" value="Genomic_DNA"/>
</dbReference>
<protein>
    <submittedName>
        <fullName evidence="2">Conjugal transfer protein TraF</fullName>
    </submittedName>
</protein>
<accession>A0AAI9SCX0</accession>
<dbReference type="AlphaFoldDB" id="A0AAI9SCX0"/>
<evidence type="ECO:0000256" key="1">
    <source>
        <dbReference type="SAM" id="MobiDB-lite"/>
    </source>
</evidence>
<name>A0AAI9SCX0_9BURK</name>
<keyword evidence="3" id="KW-1185">Reference proteome</keyword>
<dbReference type="InterPro" id="IPR039555">
    <property type="entry name" value="TraF/TrbB"/>
</dbReference>